<dbReference type="InParanoid" id="G7DXS1"/>
<dbReference type="HOGENOM" id="CLU_009600_14_1_1"/>
<sequence length="563" mass="59740">MIDRSSSSSRFVMQSNGGGATAAATRLSMTKIDLLEATVEQLHQCLDRGDITAVQLCKAYLARIEETRHLNAVIDVPTEAALKEAEESDARRKAGKSLGILDGIPVLVKDNIALRPTKGVQTTAGSLALEGGITSADATIVAKLRSAGAIMLATANLTEWANGRGEKMPNGWSARGGQCTSPYHERGDVCGSSSGSGVGMAIGLAALALGSETCGSICMPAGRCNVVGIKPTVGLTSRYGCIPILASCDSPGPMTRTVRDSAILLQAIVGKDDDDKHSLDQPDTPPDYLKALTADGLSGARIGVLRSVYTDASADNDFPQSMIDMYNEQIASVFPKLGATLVDPAELICSESKKDLEVLEDALFALSPAEMCNGINSFIDFLATRPPGINTLRDIVSFNSSHASEELPACRASQAHFIKAVENAQEMDDPAYLTQLASNYEIARLKGIDATLKKYNLDALIAPSDSCIRVLPGLAGYPLISIPCGFMSEDTRPLEQTDEEREHGLPIYPGPGVPFGITFVGTAYSEAKLLKYGYAYEQATQIRTKQAPMRSATPKTQLADVNV</sequence>
<keyword evidence="3" id="KW-1185">Reference proteome</keyword>
<dbReference type="InterPro" id="IPR036928">
    <property type="entry name" value="AS_sf"/>
</dbReference>
<dbReference type="InterPro" id="IPR023631">
    <property type="entry name" value="Amidase_dom"/>
</dbReference>
<gene>
    <name evidence="2" type="primary">Mo02035</name>
    <name evidence="2" type="ORF">E5Q_02035</name>
</gene>
<feature type="domain" description="Amidase" evidence="1">
    <location>
        <begin position="56"/>
        <end position="530"/>
    </location>
</feature>
<dbReference type="eggNOG" id="KOG1211">
    <property type="taxonomic scope" value="Eukaryota"/>
</dbReference>
<dbReference type="STRING" id="764103.G7DXS1"/>
<evidence type="ECO:0000259" key="1">
    <source>
        <dbReference type="Pfam" id="PF01425"/>
    </source>
</evidence>
<reference evidence="2 3" key="2">
    <citation type="journal article" date="2012" name="Open Biol.">
        <title>Characteristics of nucleosomes and linker DNA regions on the genome of the basidiomycete Mixia osmundae revealed by mono- and dinucleosome mapping.</title>
        <authorList>
            <person name="Nishida H."/>
            <person name="Kondo S."/>
            <person name="Matsumoto T."/>
            <person name="Suzuki Y."/>
            <person name="Yoshikawa H."/>
            <person name="Taylor T.D."/>
            <person name="Sugiyama J."/>
        </authorList>
    </citation>
    <scope>NUCLEOTIDE SEQUENCE [LARGE SCALE GENOMIC DNA]</scope>
    <source>
        <strain evidence="3">CBS 9802 / IAM 14324 / JCM 22182 / KY 12970</strain>
    </source>
</reference>
<proteinExistence type="predicted"/>
<organism evidence="2 3">
    <name type="scientific">Mixia osmundae (strain CBS 9802 / IAM 14324 / JCM 22182 / KY 12970)</name>
    <dbReference type="NCBI Taxonomy" id="764103"/>
    <lineage>
        <taxon>Eukaryota</taxon>
        <taxon>Fungi</taxon>
        <taxon>Dikarya</taxon>
        <taxon>Basidiomycota</taxon>
        <taxon>Pucciniomycotina</taxon>
        <taxon>Mixiomycetes</taxon>
        <taxon>Mixiales</taxon>
        <taxon>Mixiaceae</taxon>
        <taxon>Mixia</taxon>
    </lineage>
</organism>
<dbReference type="SUPFAM" id="SSF75304">
    <property type="entry name" value="Amidase signature (AS) enzymes"/>
    <property type="match status" value="1"/>
</dbReference>
<dbReference type="Gene3D" id="3.90.1300.10">
    <property type="entry name" value="Amidase signature (AS) domain"/>
    <property type="match status" value="1"/>
</dbReference>
<dbReference type="Proteomes" id="UP000009131">
    <property type="component" value="Unassembled WGS sequence"/>
</dbReference>
<evidence type="ECO:0000313" key="3">
    <source>
        <dbReference type="Proteomes" id="UP000009131"/>
    </source>
</evidence>
<dbReference type="Pfam" id="PF01425">
    <property type="entry name" value="Amidase"/>
    <property type="match status" value="1"/>
</dbReference>
<dbReference type="AlphaFoldDB" id="G7DXS1"/>
<accession>G7DXS1</accession>
<dbReference type="EMBL" id="BABT02000061">
    <property type="protein sequence ID" value="GAA95381.1"/>
    <property type="molecule type" value="Genomic_DNA"/>
</dbReference>
<dbReference type="OMA" id="QIRRMNP"/>
<comment type="caution">
    <text evidence="2">The sequence shown here is derived from an EMBL/GenBank/DDBJ whole genome shotgun (WGS) entry which is preliminary data.</text>
</comment>
<reference evidence="2 3" key="1">
    <citation type="journal article" date="2011" name="J. Gen. Appl. Microbiol.">
        <title>Draft genome sequencing of the enigmatic basidiomycete Mixia osmundae.</title>
        <authorList>
            <person name="Nishida H."/>
            <person name="Nagatsuka Y."/>
            <person name="Sugiyama J."/>
        </authorList>
    </citation>
    <scope>NUCLEOTIDE SEQUENCE [LARGE SCALE GENOMIC DNA]</scope>
    <source>
        <strain evidence="3">CBS 9802 / IAM 14324 / JCM 22182 / KY 12970</strain>
    </source>
</reference>
<dbReference type="OrthoDB" id="566138at2759"/>
<evidence type="ECO:0000313" key="2">
    <source>
        <dbReference type="EMBL" id="GAA95381.1"/>
    </source>
</evidence>
<dbReference type="RefSeq" id="XP_014569771.1">
    <property type="nucleotide sequence ID" value="XM_014714285.1"/>
</dbReference>
<dbReference type="FunCoup" id="G7DXS1">
    <property type="interactions" value="151"/>
</dbReference>
<dbReference type="PANTHER" id="PTHR42678">
    <property type="entry name" value="AMIDASE"/>
    <property type="match status" value="1"/>
</dbReference>
<protein>
    <recommendedName>
        <fullName evidence="1">Amidase domain-containing protein</fullName>
    </recommendedName>
</protein>
<dbReference type="PANTHER" id="PTHR42678:SF34">
    <property type="entry name" value="OS04G0183300 PROTEIN"/>
    <property type="match status" value="1"/>
</dbReference>
<name>G7DXS1_MIXOS</name>